<dbReference type="Proteomes" id="UP000781104">
    <property type="component" value="Unassembled WGS sequence"/>
</dbReference>
<proteinExistence type="predicted"/>
<evidence type="ECO:0000313" key="1">
    <source>
        <dbReference type="EMBL" id="MBX6679844.1"/>
    </source>
</evidence>
<dbReference type="EMBL" id="JAEMHH010000005">
    <property type="protein sequence ID" value="MBX6679844.1"/>
    <property type="molecule type" value="Genomic_DNA"/>
</dbReference>
<keyword evidence="2" id="KW-1185">Reference proteome</keyword>
<comment type="caution">
    <text evidence="1">The sequence shown here is derived from an EMBL/GenBank/DDBJ whole genome shotgun (WGS) entry which is preliminary data.</text>
</comment>
<gene>
    <name evidence="1" type="ORF">JG731_00490</name>
</gene>
<sequence>MAKASTACRAVPPDEQPWGNCKKARAAKNNNCVCTDQGHNNRAFILK</sequence>
<protein>
    <submittedName>
        <fullName evidence="1">Uncharacterized protein</fullName>
    </submittedName>
</protein>
<accession>A0ABS7IT71</accession>
<evidence type="ECO:0000313" key="2">
    <source>
        <dbReference type="Proteomes" id="UP000781104"/>
    </source>
</evidence>
<dbReference type="RefSeq" id="WP_284443455.1">
    <property type="nucleotide sequence ID" value="NZ_OX332641.1"/>
</dbReference>
<name>A0ABS7IT71_9CHLA</name>
<reference evidence="1 2" key="1">
    <citation type="journal article" date="2021" name="Sci. Rep.">
        <title>Genetic and phenotypic analysis of the pathogenic potential of two novel Chlamydia gallinacea strains compared to Chlamydia psittaci.</title>
        <authorList>
            <person name="Heijne M."/>
            <person name="Jelocnik M."/>
            <person name="Umanets A."/>
            <person name="Brouwer M.S.M."/>
            <person name="Dinkla A."/>
            <person name="Harders F."/>
            <person name="van Keulen L.J.M."/>
            <person name="Roest H.J."/>
            <person name="Schaafsma F."/>
            <person name="Velkers F.C."/>
            <person name="van der Goot J.A."/>
            <person name="Pannekoek Y."/>
            <person name="Koets A.P."/>
        </authorList>
    </citation>
    <scope>NUCLEOTIDE SEQUENCE [LARGE SCALE GENOMIC DNA]</scope>
    <source>
        <strain evidence="1 2">NL_F725</strain>
    </source>
</reference>
<organism evidence="1 2">
    <name type="scientific">Chlamydia gallinacea</name>
    <dbReference type="NCBI Taxonomy" id="1457153"/>
    <lineage>
        <taxon>Bacteria</taxon>
        <taxon>Pseudomonadati</taxon>
        <taxon>Chlamydiota</taxon>
        <taxon>Chlamydiia</taxon>
        <taxon>Chlamydiales</taxon>
        <taxon>Chlamydiaceae</taxon>
        <taxon>Chlamydia/Chlamydophila group</taxon>
        <taxon>Chlamydia</taxon>
    </lineage>
</organism>